<protein>
    <submittedName>
        <fullName evidence="9">Selenide, water dikinase</fullName>
    </submittedName>
</protein>
<feature type="domain" description="PurM-like C-terminal" evidence="7">
    <location>
        <begin position="200"/>
        <end position="369"/>
    </location>
</feature>
<dbReference type="Pfam" id="PF00586">
    <property type="entry name" value="AIRS"/>
    <property type="match status" value="1"/>
</dbReference>
<keyword evidence="8" id="KW-1185">Reference proteome</keyword>
<dbReference type="InterPro" id="IPR036921">
    <property type="entry name" value="PurM-like_N_sf"/>
</dbReference>
<organism evidence="8 9">
    <name type="scientific">Strongyloides stercoralis</name>
    <name type="common">Threadworm</name>
    <dbReference type="NCBI Taxonomy" id="6248"/>
    <lineage>
        <taxon>Eukaryota</taxon>
        <taxon>Metazoa</taxon>
        <taxon>Ecdysozoa</taxon>
        <taxon>Nematoda</taxon>
        <taxon>Chromadorea</taxon>
        <taxon>Rhabditida</taxon>
        <taxon>Tylenchina</taxon>
        <taxon>Panagrolaimomorpha</taxon>
        <taxon>Strongyloidoidea</taxon>
        <taxon>Strongyloididae</taxon>
        <taxon>Strongyloides</taxon>
    </lineage>
</organism>
<dbReference type="NCBIfam" id="TIGR00476">
    <property type="entry name" value="selD"/>
    <property type="match status" value="1"/>
</dbReference>
<dbReference type="Proteomes" id="UP000035681">
    <property type="component" value="Unplaced"/>
</dbReference>
<dbReference type="AlphaFoldDB" id="A0AAF5DCJ4"/>
<evidence type="ECO:0000259" key="7">
    <source>
        <dbReference type="Pfam" id="PF02769"/>
    </source>
</evidence>
<dbReference type="PANTHER" id="PTHR10256:SF0">
    <property type="entry name" value="INACTIVE SELENIDE, WATER DIKINASE-LIKE PROTEIN-RELATED"/>
    <property type="match status" value="1"/>
</dbReference>
<accession>A0AAF5DCJ4</accession>
<reference evidence="9" key="1">
    <citation type="submission" date="2024-02" db="UniProtKB">
        <authorList>
            <consortium name="WormBaseParasite"/>
        </authorList>
    </citation>
    <scope>IDENTIFICATION</scope>
</reference>
<keyword evidence="5" id="KW-0711">Selenium</keyword>
<evidence type="ECO:0000256" key="2">
    <source>
        <dbReference type="ARBA" id="ARBA00022741"/>
    </source>
</evidence>
<evidence type="ECO:0000313" key="8">
    <source>
        <dbReference type="Proteomes" id="UP000035681"/>
    </source>
</evidence>
<dbReference type="GO" id="GO:0004756">
    <property type="term" value="F:selenide, water dikinase activity"/>
    <property type="evidence" value="ECO:0007669"/>
    <property type="project" value="TreeGrafter"/>
</dbReference>
<dbReference type="PANTHER" id="PTHR10256">
    <property type="entry name" value="SELENIDE, WATER DIKINASE"/>
    <property type="match status" value="1"/>
</dbReference>
<dbReference type="Gene3D" id="3.30.1330.10">
    <property type="entry name" value="PurM-like, N-terminal domain"/>
    <property type="match status" value="1"/>
</dbReference>
<proteinExistence type="predicted"/>
<name>A0AAF5DCJ4_STRER</name>
<dbReference type="FunFam" id="3.90.650.10:FF:000010">
    <property type="entry name" value="Selenide, water dikinase"/>
    <property type="match status" value="1"/>
</dbReference>
<dbReference type="InterPro" id="IPR010918">
    <property type="entry name" value="PurM-like_C_dom"/>
</dbReference>
<dbReference type="GO" id="GO:0005524">
    <property type="term" value="F:ATP binding"/>
    <property type="evidence" value="ECO:0007669"/>
    <property type="project" value="UniProtKB-KW"/>
</dbReference>
<dbReference type="GO" id="GO:0016260">
    <property type="term" value="P:selenocysteine biosynthetic process"/>
    <property type="evidence" value="ECO:0007669"/>
    <property type="project" value="TreeGrafter"/>
</dbReference>
<dbReference type="InterPro" id="IPR016188">
    <property type="entry name" value="PurM-like_N"/>
</dbReference>
<evidence type="ECO:0000313" key="9">
    <source>
        <dbReference type="WBParaSite" id="TCONS_00009134.p1"/>
    </source>
</evidence>
<sequence>KMNCELKRNINSDIIERLSKGSFDPTTIGLSSDFLLTKLTKAKGCGCKVKRDILQSLLKNLESDFNEIDNEIGIGLDCAVTPLKYKDMFLVETTDFFYPLVDDPYLQGRITIANVLSDLFAMGVTECDNVLMLLGVYQDFNDNERDIVIKEFMKGFKDGATIIGTKVRGGQTVKCPWLLLGGTASSVLMKNDFLDIKRAQPGDLLVLTKPIGGQIAVNAYEWSKINKERVKGLNIKNIDEKIIESYKQICEQMCRLNINAAILAKKFDAHACTDVTGFGILGHADNLARAQRNKVKFVIESVPTVKNVIDIAKNMDGGNGFNLFSGTAAETSGGLLMAINSEKAEEFIEEYKAIDGFPAWIIGRVMEQNDRLTNYAVISDNCNFFETNISF</sequence>
<dbReference type="InterPro" id="IPR004536">
    <property type="entry name" value="SPS/SelD"/>
</dbReference>
<dbReference type="Gene3D" id="3.90.650.10">
    <property type="entry name" value="PurM-like C-terminal domain"/>
    <property type="match status" value="1"/>
</dbReference>
<keyword evidence="3" id="KW-0418">Kinase</keyword>
<evidence type="ECO:0000256" key="4">
    <source>
        <dbReference type="ARBA" id="ARBA00022840"/>
    </source>
</evidence>
<dbReference type="CDD" id="cd02195">
    <property type="entry name" value="SelD"/>
    <property type="match status" value="1"/>
</dbReference>
<evidence type="ECO:0000256" key="5">
    <source>
        <dbReference type="ARBA" id="ARBA00023266"/>
    </source>
</evidence>
<dbReference type="GO" id="GO:0005737">
    <property type="term" value="C:cytoplasm"/>
    <property type="evidence" value="ECO:0007669"/>
    <property type="project" value="TreeGrafter"/>
</dbReference>
<keyword evidence="4" id="KW-0067">ATP-binding</keyword>
<dbReference type="SUPFAM" id="SSF55326">
    <property type="entry name" value="PurM N-terminal domain-like"/>
    <property type="match status" value="1"/>
</dbReference>
<evidence type="ECO:0000256" key="1">
    <source>
        <dbReference type="ARBA" id="ARBA00022679"/>
    </source>
</evidence>
<dbReference type="PIRSF" id="PIRSF036407">
    <property type="entry name" value="Selenphspht_syn"/>
    <property type="match status" value="1"/>
</dbReference>
<dbReference type="Pfam" id="PF02769">
    <property type="entry name" value="AIRS_C"/>
    <property type="match status" value="1"/>
</dbReference>
<feature type="domain" description="PurM-like N-terminal" evidence="6">
    <location>
        <begin position="77"/>
        <end position="183"/>
    </location>
</feature>
<keyword evidence="1" id="KW-0808">Transferase</keyword>
<evidence type="ECO:0000256" key="3">
    <source>
        <dbReference type="ARBA" id="ARBA00022777"/>
    </source>
</evidence>
<dbReference type="InterPro" id="IPR036676">
    <property type="entry name" value="PurM-like_C_sf"/>
</dbReference>
<keyword evidence="2" id="KW-0547">Nucleotide-binding</keyword>
<dbReference type="SUPFAM" id="SSF56042">
    <property type="entry name" value="PurM C-terminal domain-like"/>
    <property type="match status" value="1"/>
</dbReference>
<evidence type="ECO:0000259" key="6">
    <source>
        <dbReference type="Pfam" id="PF00586"/>
    </source>
</evidence>
<dbReference type="WBParaSite" id="TCONS_00009134.p1">
    <property type="protein sequence ID" value="TCONS_00009134.p1"/>
    <property type="gene ID" value="XLOC_006980"/>
</dbReference>